<keyword evidence="2" id="KW-1185">Reference proteome</keyword>
<evidence type="ECO:0000313" key="2">
    <source>
        <dbReference type="Proteomes" id="UP000268007"/>
    </source>
</evidence>
<dbReference type="Proteomes" id="UP000268007">
    <property type="component" value="Unassembled WGS sequence"/>
</dbReference>
<evidence type="ECO:0000313" key="1">
    <source>
        <dbReference type="EMBL" id="RKR80940.1"/>
    </source>
</evidence>
<proteinExistence type="predicted"/>
<reference evidence="1 2" key="1">
    <citation type="submission" date="2018-10" db="EMBL/GenBank/DDBJ databases">
        <title>Genomic Encyclopedia of Archaeal and Bacterial Type Strains, Phase II (KMG-II): from individual species to whole genera.</title>
        <authorList>
            <person name="Goeker M."/>
        </authorList>
    </citation>
    <scope>NUCLEOTIDE SEQUENCE [LARGE SCALE GENOMIC DNA]</scope>
    <source>
        <strain evidence="1 2">DSM 18602</strain>
    </source>
</reference>
<gene>
    <name evidence="1" type="ORF">BDD43_1078</name>
</gene>
<sequence length="52" mass="5825">MVVIAAKLFFALPFVYNPDKNADDDEYRINTHAKTEPENRANHVAAIEGNGH</sequence>
<dbReference type="AlphaFoldDB" id="A0A495IW95"/>
<organism evidence="1 2">
    <name type="scientific">Mucilaginibacter gracilis</name>
    <dbReference type="NCBI Taxonomy" id="423350"/>
    <lineage>
        <taxon>Bacteria</taxon>
        <taxon>Pseudomonadati</taxon>
        <taxon>Bacteroidota</taxon>
        <taxon>Sphingobacteriia</taxon>
        <taxon>Sphingobacteriales</taxon>
        <taxon>Sphingobacteriaceae</taxon>
        <taxon>Mucilaginibacter</taxon>
    </lineage>
</organism>
<name>A0A495IW95_9SPHI</name>
<comment type="caution">
    <text evidence="1">The sequence shown here is derived from an EMBL/GenBank/DDBJ whole genome shotgun (WGS) entry which is preliminary data.</text>
</comment>
<protein>
    <submittedName>
        <fullName evidence="1">Uncharacterized protein</fullName>
    </submittedName>
</protein>
<accession>A0A495IW95</accession>
<dbReference type="EMBL" id="RBKU01000001">
    <property type="protein sequence ID" value="RKR80940.1"/>
    <property type="molecule type" value="Genomic_DNA"/>
</dbReference>